<keyword evidence="1" id="KW-0812">Transmembrane</keyword>
<organism evidence="2 3">
    <name type="scientific">Elysia crispata</name>
    <name type="common">lettuce slug</name>
    <dbReference type="NCBI Taxonomy" id="231223"/>
    <lineage>
        <taxon>Eukaryota</taxon>
        <taxon>Metazoa</taxon>
        <taxon>Spiralia</taxon>
        <taxon>Lophotrochozoa</taxon>
        <taxon>Mollusca</taxon>
        <taxon>Gastropoda</taxon>
        <taxon>Heterobranchia</taxon>
        <taxon>Euthyneura</taxon>
        <taxon>Panpulmonata</taxon>
        <taxon>Sacoglossa</taxon>
        <taxon>Placobranchoidea</taxon>
        <taxon>Plakobranchidae</taxon>
        <taxon>Elysia</taxon>
    </lineage>
</organism>
<evidence type="ECO:0000256" key="1">
    <source>
        <dbReference type="SAM" id="Phobius"/>
    </source>
</evidence>
<evidence type="ECO:0000313" key="2">
    <source>
        <dbReference type="EMBL" id="KAK3781634.1"/>
    </source>
</evidence>
<dbReference type="Proteomes" id="UP001283361">
    <property type="component" value="Unassembled WGS sequence"/>
</dbReference>
<keyword evidence="1" id="KW-1133">Transmembrane helix</keyword>
<name>A0AAE1DSU0_9GAST</name>
<dbReference type="AlphaFoldDB" id="A0AAE1DSU0"/>
<protein>
    <submittedName>
        <fullName evidence="2">Uncharacterized protein</fullName>
    </submittedName>
</protein>
<keyword evidence="1" id="KW-0472">Membrane</keyword>
<feature type="transmembrane region" description="Helical" evidence="1">
    <location>
        <begin position="47"/>
        <end position="68"/>
    </location>
</feature>
<sequence>MAVHVRADRVNKNLCIKCQSELCNCVERVWLTLQLASGVENKWRLDCVAFPALVTSLISTYLIISPILNDGLNNELK</sequence>
<dbReference type="EMBL" id="JAWDGP010002614">
    <property type="protein sequence ID" value="KAK3781634.1"/>
    <property type="molecule type" value="Genomic_DNA"/>
</dbReference>
<reference evidence="2" key="1">
    <citation type="journal article" date="2023" name="G3 (Bethesda)">
        <title>A reference genome for the long-term kleptoplast-retaining sea slug Elysia crispata morphotype clarki.</title>
        <authorList>
            <person name="Eastman K.E."/>
            <person name="Pendleton A.L."/>
            <person name="Shaikh M.A."/>
            <person name="Suttiyut T."/>
            <person name="Ogas R."/>
            <person name="Tomko P."/>
            <person name="Gavelis G."/>
            <person name="Widhalm J.R."/>
            <person name="Wisecaver J.H."/>
        </authorList>
    </citation>
    <scope>NUCLEOTIDE SEQUENCE</scope>
    <source>
        <strain evidence="2">ECLA1</strain>
    </source>
</reference>
<proteinExistence type="predicted"/>
<accession>A0AAE1DSU0</accession>
<gene>
    <name evidence="2" type="ORF">RRG08_029297</name>
</gene>
<comment type="caution">
    <text evidence="2">The sequence shown here is derived from an EMBL/GenBank/DDBJ whole genome shotgun (WGS) entry which is preliminary data.</text>
</comment>
<evidence type="ECO:0000313" key="3">
    <source>
        <dbReference type="Proteomes" id="UP001283361"/>
    </source>
</evidence>
<keyword evidence="3" id="KW-1185">Reference proteome</keyword>